<dbReference type="Gene3D" id="3.30.2350.10">
    <property type="entry name" value="Pseudouridine synthase"/>
    <property type="match status" value="1"/>
</dbReference>
<dbReference type="Pfam" id="PF00849">
    <property type="entry name" value="PseudoU_synth_2"/>
    <property type="match status" value="1"/>
</dbReference>
<dbReference type="PANTHER" id="PTHR21600:SF83">
    <property type="entry name" value="PSEUDOURIDYLATE SYNTHASE RPUSD4, MITOCHONDRIAL"/>
    <property type="match status" value="1"/>
</dbReference>
<comment type="caution">
    <text evidence="4">The sequence shown here is derived from an EMBL/GenBank/DDBJ whole genome shotgun (WGS) entry which is preliminary data.</text>
</comment>
<dbReference type="InterPro" id="IPR020103">
    <property type="entry name" value="PsdUridine_synth_cat_dom_sf"/>
</dbReference>
<gene>
    <name evidence="4" type="ORF">QWY31_04420</name>
</gene>
<evidence type="ECO:0000256" key="2">
    <source>
        <dbReference type="ARBA" id="ARBA00023235"/>
    </source>
</evidence>
<protein>
    <submittedName>
        <fullName evidence="4">RNA pseudouridine synthase</fullName>
    </submittedName>
</protein>
<evidence type="ECO:0000313" key="5">
    <source>
        <dbReference type="Proteomes" id="UP001168552"/>
    </source>
</evidence>
<comment type="similarity">
    <text evidence="1">Belongs to the pseudouridine synthase RluA family.</text>
</comment>
<dbReference type="PROSITE" id="PS01129">
    <property type="entry name" value="PSI_RLU"/>
    <property type="match status" value="1"/>
</dbReference>
<accession>A0ABT8F2T6</accession>
<dbReference type="SUPFAM" id="SSF55120">
    <property type="entry name" value="Pseudouridine synthase"/>
    <property type="match status" value="1"/>
</dbReference>
<name>A0ABT8F2T6_9BACT</name>
<keyword evidence="2" id="KW-0413">Isomerase</keyword>
<dbReference type="InterPro" id="IPR050188">
    <property type="entry name" value="RluA_PseudoU_synthase"/>
</dbReference>
<evidence type="ECO:0000313" key="4">
    <source>
        <dbReference type="EMBL" id="MDN4164732.1"/>
    </source>
</evidence>
<evidence type="ECO:0000256" key="1">
    <source>
        <dbReference type="ARBA" id="ARBA00010876"/>
    </source>
</evidence>
<dbReference type="EMBL" id="JAUHJS010000002">
    <property type="protein sequence ID" value="MDN4164732.1"/>
    <property type="molecule type" value="Genomic_DNA"/>
</dbReference>
<dbReference type="PANTHER" id="PTHR21600">
    <property type="entry name" value="MITOCHONDRIAL RNA PSEUDOURIDINE SYNTHASE"/>
    <property type="match status" value="1"/>
</dbReference>
<proteinExistence type="inferred from homology"/>
<dbReference type="CDD" id="cd02869">
    <property type="entry name" value="PseudoU_synth_RluA_like"/>
    <property type="match status" value="1"/>
</dbReference>
<keyword evidence="5" id="KW-1185">Reference proteome</keyword>
<sequence length="229" mass="25940">MHDFRQAFTVLYEDNHLLLVNKKAGILVQGDKTGDVPLVEYAKEYVKQAYQKPGAVFMGLVHRIDRPVSGLVVLAKTSKALERMNKIFQTREVRKTYWAVVEGVPAEAEGTLIQWLKKDEQKNKTTVFSREIEGALRSELSYRLLRIMEGKSLLEVQPLTGRPHQIRAQLASLKCPIVGDLKYGASKAMPDASIMLHARAIRFVHPVKKEEIYQEAPVPAQGLWQSFTN</sequence>
<dbReference type="Proteomes" id="UP001168552">
    <property type="component" value="Unassembled WGS sequence"/>
</dbReference>
<organism evidence="4 5">
    <name type="scientific">Shiella aurantiaca</name>
    <dbReference type="NCBI Taxonomy" id="3058365"/>
    <lineage>
        <taxon>Bacteria</taxon>
        <taxon>Pseudomonadati</taxon>
        <taxon>Bacteroidota</taxon>
        <taxon>Cytophagia</taxon>
        <taxon>Cytophagales</taxon>
        <taxon>Shiellaceae</taxon>
        <taxon>Shiella</taxon>
    </lineage>
</organism>
<dbReference type="InterPro" id="IPR006224">
    <property type="entry name" value="PsdUridine_synth_RluA-like_CS"/>
</dbReference>
<reference evidence="4" key="1">
    <citation type="submission" date="2023-06" db="EMBL/GenBank/DDBJ databases">
        <title>Cytophagales bacterium Strain LB-30, isolated from soil.</title>
        <authorList>
            <person name="Liu B."/>
        </authorList>
    </citation>
    <scope>NUCLEOTIDE SEQUENCE</scope>
    <source>
        <strain evidence="4">LB-30</strain>
    </source>
</reference>
<evidence type="ECO:0000259" key="3">
    <source>
        <dbReference type="Pfam" id="PF00849"/>
    </source>
</evidence>
<feature type="domain" description="Pseudouridine synthase RsuA/RluA-like" evidence="3">
    <location>
        <begin position="16"/>
        <end position="172"/>
    </location>
</feature>
<dbReference type="InterPro" id="IPR006145">
    <property type="entry name" value="PsdUridine_synth_RsuA/RluA"/>
</dbReference>